<feature type="domain" description="AAA" evidence="1">
    <location>
        <begin position="19"/>
        <end position="149"/>
    </location>
</feature>
<sequence>MIERTKYLNQLIQFQDNDLIKVITGVRRSGKSVLLEQYRDHLLTSGVNQTDIIHLNFEDFDLQTIRTEDQLHTLLASKLVHNRQQYLLLDEIQQINGWQRVINGVRVSFNCNIVVTGSNASLLSGELATLISGRYVRINVFPFSFAEFLAAKNIDPNSRAVDQAFIEYEKFGGFPAVTMAQSPLKESIISGIYDSIILKDVAQRGSIRDVGILRALISYLADNVGQLVNTNKIVGTLNSAGFSTNAHTLDRYLILLQNAFLFYRAQQYDIRGRNYLRTAGKYFIVDNGLRYNAVGYRAGNMGKQLENIVYIELLRRGYSVDIGKLDSTEIDFIAKRHDEYLYIQVTYTVPENGHETDNLLHIPDNYKKVLITQHPYELNEIDGIPVIPVVDWLLNKN</sequence>
<evidence type="ECO:0000259" key="1">
    <source>
        <dbReference type="Pfam" id="PF13173"/>
    </source>
</evidence>
<name>A0A0R1ZU28_9LACO</name>
<proteinExistence type="predicted"/>
<evidence type="ECO:0000313" key="4">
    <source>
        <dbReference type="Proteomes" id="UP000051679"/>
    </source>
</evidence>
<dbReference type="PANTHER" id="PTHR33295">
    <property type="entry name" value="ATPASE"/>
    <property type="match status" value="1"/>
</dbReference>
<feature type="domain" description="DUF4143" evidence="2">
    <location>
        <begin position="199"/>
        <end position="347"/>
    </location>
</feature>
<dbReference type="InterPro" id="IPR041682">
    <property type="entry name" value="AAA_14"/>
</dbReference>
<dbReference type="EMBL" id="AYYO01000027">
    <property type="protein sequence ID" value="KRM55241.1"/>
    <property type="molecule type" value="Genomic_DNA"/>
</dbReference>
<dbReference type="InterPro" id="IPR025420">
    <property type="entry name" value="DUF4143"/>
</dbReference>
<dbReference type="PATRIC" id="fig|1291052.5.peg.1557"/>
<dbReference type="STRING" id="1291052.FC18_GL001532"/>
<dbReference type="InterPro" id="IPR027417">
    <property type="entry name" value="P-loop_NTPase"/>
</dbReference>
<reference evidence="3 4" key="1">
    <citation type="journal article" date="2015" name="Genome Announc.">
        <title>Expanding the biotechnology potential of lactobacilli through comparative genomics of 213 strains and associated genera.</title>
        <authorList>
            <person name="Sun Z."/>
            <person name="Harris H.M."/>
            <person name="McCann A."/>
            <person name="Guo C."/>
            <person name="Argimon S."/>
            <person name="Zhang W."/>
            <person name="Yang X."/>
            <person name="Jeffery I.B."/>
            <person name="Cooney J.C."/>
            <person name="Kagawa T.F."/>
            <person name="Liu W."/>
            <person name="Song Y."/>
            <person name="Salvetti E."/>
            <person name="Wrobel A."/>
            <person name="Rasinkangas P."/>
            <person name="Parkhill J."/>
            <person name="Rea M.C."/>
            <person name="O'Sullivan O."/>
            <person name="Ritari J."/>
            <person name="Douillard F.P."/>
            <person name="Paul Ross R."/>
            <person name="Yang R."/>
            <person name="Briner A.E."/>
            <person name="Felis G.E."/>
            <person name="de Vos W.M."/>
            <person name="Barrangou R."/>
            <person name="Klaenhammer T.R."/>
            <person name="Caufield P.W."/>
            <person name="Cui Y."/>
            <person name="Zhang H."/>
            <person name="O'Toole P.W."/>
        </authorList>
    </citation>
    <scope>NUCLEOTIDE SEQUENCE [LARGE SCALE GENOMIC DNA]</scope>
    <source>
        <strain evidence="3 4">DSM 20505</strain>
    </source>
</reference>
<evidence type="ECO:0000259" key="2">
    <source>
        <dbReference type="Pfam" id="PF13635"/>
    </source>
</evidence>
<dbReference type="Pfam" id="PF13635">
    <property type="entry name" value="DUF4143"/>
    <property type="match status" value="1"/>
</dbReference>
<keyword evidence="4" id="KW-1185">Reference proteome</keyword>
<dbReference type="SUPFAM" id="SSF52540">
    <property type="entry name" value="P-loop containing nucleoside triphosphate hydrolases"/>
    <property type="match status" value="1"/>
</dbReference>
<evidence type="ECO:0000313" key="3">
    <source>
        <dbReference type="EMBL" id="KRM55241.1"/>
    </source>
</evidence>
<gene>
    <name evidence="3" type="ORF">FC18_GL001532</name>
</gene>
<comment type="caution">
    <text evidence="3">The sequence shown here is derived from an EMBL/GenBank/DDBJ whole genome shotgun (WGS) entry which is preliminary data.</text>
</comment>
<protein>
    <submittedName>
        <fullName evidence="3">Aaa+ superfamily atpase</fullName>
    </submittedName>
</protein>
<dbReference type="AlphaFoldDB" id="A0A0R1ZU28"/>
<dbReference type="PANTHER" id="PTHR33295:SF20">
    <property type="entry name" value="ATPASE"/>
    <property type="match status" value="1"/>
</dbReference>
<dbReference type="Proteomes" id="UP000051679">
    <property type="component" value="Unassembled WGS sequence"/>
</dbReference>
<dbReference type="OrthoDB" id="9801684at2"/>
<organism evidence="3 4">
    <name type="scientific">Lacticaseibacillus sharpeae JCM 1186 = DSM 20505</name>
    <dbReference type="NCBI Taxonomy" id="1291052"/>
    <lineage>
        <taxon>Bacteria</taxon>
        <taxon>Bacillati</taxon>
        <taxon>Bacillota</taxon>
        <taxon>Bacilli</taxon>
        <taxon>Lactobacillales</taxon>
        <taxon>Lactobacillaceae</taxon>
        <taxon>Lacticaseibacillus</taxon>
    </lineage>
</organism>
<accession>A0A0R1ZU28</accession>
<dbReference type="RefSeq" id="WP_054679621.1">
    <property type="nucleotide sequence ID" value="NZ_AYYO01000027.1"/>
</dbReference>
<dbReference type="Pfam" id="PF13173">
    <property type="entry name" value="AAA_14"/>
    <property type="match status" value="1"/>
</dbReference>